<evidence type="ECO:0000256" key="1">
    <source>
        <dbReference type="SAM" id="SignalP"/>
    </source>
</evidence>
<dbReference type="InterPro" id="IPR001574">
    <property type="entry name" value="Ribosome_inactivat_prot"/>
</dbReference>
<feature type="chain" id="PRO_5045593301" description="Ribosome inactivating protein" evidence="1">
    <location>
        <begin position="37"/>
        <end position="298"/>
    </location>
</feature>
<accession>A0ABQ3RXY5</accession>
<proteinExistence type="predicted"/>
<gene>
    <name evidence="2" type="ORF">Saso_23560</name>
</gene>
<protein>
    <recommendedName>
        <fullName evidence="4">Ribosome inactivating protein</fullName>
    </recommendedName>
</protein>
<keyword evidence="3" id="KW-1185">Reference proteome</keyword>
<dbReference type="InterPro" id="IPR036041">
    <property type="entry name" value="Ribosome-inact_prot_sf"/>
</dbReference>
<organism evidence="2 3">
    <name type="scientific">Streptomyces asoensis</name>
    <dbReference type="NCBI Taxonomy" id="249586"/>
    <lineage>
        <taxon>Bacteria</taxon>
        <taxon>Bacillati</taxon>
        <taxon>Actinomycetota</taxon>
        <taxon>Actinomycetes</taxon>
        <taxon>Kitasatosporales</taxon>
        <taxon>Streptomycetaceae</taxon>
        <taxon>Streptomyces</taxon>
    </lineage>
</organism>
<feature type="signal peptide" evidence="1">
    <location>
        <begin position="1"/>
        <end position="36"/>
    </location>
</feature>
<evidence type="ECO:0000313" key="3">
    <source>
        <dbReference type="Proteomes" id="UP000649259"/>
    </source>
</evidence>
<dbReference type="SUPFAM" id="SSF56371">
    <property type="entry name" value="Ribosome inactivating proteins (RIP)"/>
    <property type="match status" value="1"/>
</dbReference>
<dbReference type="Proteomes" id="UP000649259">
    <property type="component" value="Unassembled WGS sequence"/>
</dbReference>
<dbReference type="EMBL" id="BNEB01000002">
    <property type="protein sequence ID" value="GHI60706.1"/>
    <property type="molecule type" value="Genomic_DNA"/>
</dbReference>
<reference evidence="3" key="1">
    <citation type="submission" date="2023-07" db="EMBL/GenBank/DDBJ databases">
        <title>Whole genome shotgun sequence of Streptomyces cacaoi subsp. asoensis NBRC 13813.</title>
        <authorList>
            <person name="Komaki H."/>
            <person name="Tamura T."/>
        </authorList>
    </citation>
    <scope>NUCLEOTIDE SEQUENCE [LARGE SCALE GENOMIC DNA]</scope>
    <source>
        <strain evidence="3">NBRC 13813</strain>
    </source>
</reference>
<dbReference type="RefSeq" id="WP_200724255.1">
    <property type="nucleotide sequence ID" value="NZ_JBFACZ010000021.1"/>
</dbReference>
<evidence type="ECO:0008006" key="4">
    <source>
        <dbReference type="Google" id="ProtNLM"/>
    </source>
</evidence>
<evidence type="ECO:0000313" key="2">
    <source>
        <dbReference type="EMBL" id="GHI60706.1"/>
    </source>
</evidence>
<keyword evidence="1" id="KW-0732">Signal</keyword>
<dbReference type="Pfam" id="PF00161">
    <property type="entry name" value="RIP"/>
    <property type="match status" value="1"/>
</dbReference>
<sequence length="298" mass="32665">MIRRHKNTVLKRLCSALLTLAVSMGLVTALSGTASATNYQVIDWHVSSITSGGNTHHQNYWNLIDAIHRYTYGDVTGINSVTETTTERGRLIQVRVLDTNNVHLASVYLWANDLYVAGFYAPQTNSHWAFQDRINEFQTALGVTVPANRRIASSNYNDIPGGSTRGTLAPNPENIYTAMRDLGRAAAYNETTGRAVLMATQIFSEAARFGVVFDVVRGNILDPNRNRPLNYVDGDRGPILAANVENQWGAISRFIRNARANPSGQSIYIMGHAVTTIAALLYYVGFVEANGAIMHGSS</sequence>
<name>A0ABQ3RXY5_9ACTN</name>
<dbReference type="Gene3D" id="3.40.420.10">
    <property type="entry name" value="Ricin (A subunit), domain 1"/>
    <property type="match status" value="1"/>
</dbReference>
<comment type="caution">
    <text evidence="2">The sequence shown here is derived from an EMBL/GenBank/DDBJ whole genome shotgun (WGS) entry which is preliminary data.</text>
</comment>
<dbReference type="InterPro" id="IPR016138">
    <property type="entry name" value="Ribosome_inactivat_prot_sub1"/>
</dbReference>